<accession>A0AA88I758</accession>
<comment type="caution">
    <text evidence="3">The sequence shown here is derived from an EMBL/GenBank/DDBJ whole genome shotgun (WGS) entry which is preliminary data.</text>
</comment>
<feature type="compositionally biased region" description="Low complexity" evidence="1">
    <location>
        <begin position="227"/>
        <end position="245"/>
    </location>
</feature>
<feature type="region of interest" description="Disordered" evidence="1">
    <location>
        <begin position="226"/>
        <end position="246"/>
    </location>
</feature>
<dbReference type="AlphaFoldDB" id="A0AA88I758"/>
<dbReference type="EMBL" id="JAVRJZ010000005">
    <property type="protein sequence ID" value="KAK2722614.1"/>
    <property type="molecule type" value="Genomic_DNA"/>
</dbReference>
<organism evidence="3 4">
    <name type="scientific">Artemia franciscana</name>
    <name type="common">Brine shrimp</name>
    <name type="synonym">Artemia sanfranciscana</name>
    <dbReference type="NCBI Taxonomy" id="6661"/>
    <lineage>
        <taxon>Eukaryota</taxon>
        <taxon>Metazoa</taxon>
        <taxon>Ecdysozoa</taxon>
        <taxon>Arthropoda</taxon>
        <taxon>Crustacea</taxon>
        <taxon>Branchiopoda</taxon>
        <taxon>Anostraca</taxon>
        <taxon>Artemiidae</taxon>
        <taxon>Artemia</taxon>
    </lineage>
</organism>
<sequence length="287" mass="32582">MLRRLGLDIFFSYIFVSVCLCIMEAQAILKLVESLAVYDGKSDVSEFIKKTKIISKIIEWESLKFCLDFKLSVDAFQFWTSAPFETLEDFKSAFLLRFARTTKYRELKYSKFELKPNQSVVEYASLVKQGCQEKLGNNFNPSIVIHDLVNGLPDTYAKLLQKPTTYAFALVTLSHAEDVQTALRLRKSGGGLEAVNAVGSTNYQDWHNSNRWGNFRQGYEARQLPKSGAGNSFNGQNSGNSSNAATQSRNFYTKDRKSICNKCLLSEHIRKNYRLSEVRNLIASGRI</sequence>
<gene>
    <name evidence="3" type="ORF">QYM36_002970</name>
</gene>
<name>A0AA88I758_ARTSF</name>
<dbReference type="Proteomes" id="UP001187531">
    <property type="component" value="Unassembled WGS sequence"/>
</dbReference>
<evidence type="ECO:0008006" key="5">
    <source>
        <dbReference type="Google" id="ProtNLM"/>
    </source>
</evidence>
<evidence type="ECO:0000313" key="4">
    <source>
        <dbReference type="Proteomes" id="UP001187531"/>
    </source>
</evidence>
<keyword evidence="4" id="KW-1185">Reference proteome</keyword>
<evidence type="ECO:0000256" key="2">
    <source>
        <dbReference type="SAM" id="Phobius"/>
    </source>
</evidence>
<keyword evidence="2" id="KW-0472">Membrane</keyword>
<evidence type="ECO:0000313" key="3">
    <source>
        <dbReference type="EMBL" id="KAK2722614.1"/>
    </source>
</evidence>
<reference evidence="3" key="1">
    <citation type="submission" date="2023-07" db="EMBL/GenBank/DDBJ databases">
        <title>Chromosome-level genome assembly of Artemia franciscana.</title>
        <authorList>
            <person name="Jo E."/>
        </authorList>
    </citation>
    <scope>NUCLEOTIDE SEQUENCE</scope>
    <source>
        <tissue evidence="3">Whole body</tissue>
    </source>
</reference>
<evidence type="ECO:0000256" key="1">
    <source>
        <dbReference type="SAM" id="MobiDB-lite"/>
    </source>
</evidence>
<proteinExistence type="predicted"/>
<protein>
    <recommendedName>
        <fullName evidence="5">Retrotransposon gag domain-containing protein</fullName>
    </recommendedName>
</protein>
<feature type="transmembrane region" description="Helical" evidence="2">
    <location>
        <begin position="7"/>
        <end position="29"/>
    </location>
</feature>
<keyword evidence="2" id="KW-0812">Transmembrane</keyword>
<keyword evidence="2" id="KW-1133">Transmembrane helix</keyword>